<dbReference type="OrthoDB" id="5242705at2759"/>
<gene>
    <name evidence="2" type="ORF">BAUCODRAFT_147104</name>
</gene>
<dbReference type="Proteomes" id="UP000011761">
    <property type="component" value="Unassembled WGS sequence"/>
</dbReference>
<dbReference type="RefSeq" id="XP_007675544.1">
    <property type="nucleotide sequence ID" value="XM_007677354.1"/>
</dbReference>
<evidence type="ECO:0000313" key="3">
    <source>
        <dbReference type="Proteomes" id="UP000011761"/>
    </source>
</evidence>
<dbReference type="OMA" id="NIVEPHW"/>
<keyword evidence="1" id="KW-1133">Transmembrane helix</keyword>
<dbReference type="EMBL" id="KB445554">
    <property type="protein sequence ID" value="EMC96904.1"/>
    <property type="molecule type" value="Genomic_DNA"/>
</dbReference>
<dbReference type="Pfam" id="PF11374">
    <property type="entry name" value="DUF3176"/>
    <property type="match status" value="1"/>
</dbReference>
<dbReference type="KEGG" id="bcom:BAUCODRAFT_147104"/>
<name>M2NCJ6_BAUPA</name>
<keyword evidence="1" id="KW-0472">Membrane</keyword>
<dbReference type="PANTHER" id="PTHR35394:SF5">
    <property type="entry name" value="DUF3176 DOMAIN-CONTAINING PROTEIN"/>
    <property type="match status" value="1"/>
</dbReference>
<keyword evidence="1" id="KW-0812">Transmembrane</keyword>
<dbReference type="PANTHER" id="PTHR35394">
    <property type="entry name" value="DUF3176 DOMAIN-CONTAINING PROTEIN"/>
    <property type="match status" value="1"/>
</dbReference>
<feature type="transmembrane region" description="Helical" evidence="1">
    <location>
        <begin position="147"/>
        <end position="165"/>
    </location>
</feature>
<keyword evidence="3" id="KW-1185">Reference proteome</keyword>
<sequence>MDGTELRNLAQERLTADTNDSPERQPDQSKLFRDHILPWWFTVCCLILSLACLLAIVALLAAYEGKQVPTWNYLGGDVTFNSVISWLAQIARAALAGPTGEVMGQLRWSWLRRETRPRRIEDFQAYVDSSGPLGALKILLRSLKSPLTFLGAFLIIVLLAFEPFLQNIPTYPLSLIRSEGAATIPRTTSFTAVAISRQGADFTGNALLLNATVKGAFYGGSSNLANSADLTSTCPSGNCTWPTYTSLGIAGYGKQDMSWHLPGLNGFGIAASQSSMGVKNGYPTVKFANLQNYSIVDFISIYYPAGNFGRPSNSAPATYGCILYFRVNSYSALVANGHFIETLDSSFPEASTVAATAAAAIKSPAGGSGPASRSTGQLTATCTPSDIKNTIVPPLDAQSYHVDNQTFTMMRLGFQSVLTGAVNANAPANSTIDDVSQVLIRQAVINIVEPHWPWLILPMATIVLALLSILATMIHSNIKRIPAWGTSTLPSLVYGLDAETASVLRERGPRQKMLDEMSKKYAMSMSRDAQVWKLQGVQQGSVVKERAGRVRRSWMKGGRK</sequence>
<feature type="transmembrane region" description="Helical" evidence="1">
    <location>
        <begin position="39"/>
        <end position="63"/>
    </location>
</feature>
<dbReference type="HOGENOM" id="CLU_015092_4_1_1"/>
<feature type="transmembrane region" description="Helical" evidence="1">
    <location>
        <begin position="452"/>
        <end position="474"/>
    </location>
</feature>
<dbReference type="InterPro" id="IPR021514">
    <property type="entry name" value="DUF3176"/>
</dbReference>
<reference evidence="2 3" key="1">
    <citation type="journal article" date="2012" name="PLoS Pathog.">
        <title>Diverse lifestyles and strategies of plant pathogenesis encoded in the genomes of eighteen Dothideomycetes fungi.</title>
        <authorList>
            <person name="Ohm R.A."/>
            <person name="Feau N."/>
            <person name="Henrissat B."/>
            <person name="Schoch C.L."/>
            <person name="Horwitz B.A."/>
            <person name="Barry K.W."/>
            <person name="Condon B.J."/>
            <person name="Copeland A.C."/>
            <person name="Dhillon B."/>
            <person name="Glaser F."/>
            <person name="Hesse C.N."/>
            <person name="Kosti I."/>
            <person name="LaButti K."/>
            <person name="Lindquist E.A."/>
            <person name="Lucas S."/>
            <person name="Salamov A.A."/>
            <person name="Bradshaw R.E."/>
            <person name="Ciuffetti L."/>
            <person name="Hamelin R.C."/>
            <person name="Kema G.H.J."/>
            <person name="Lawrence C."/>
            <person name="Scott J.A."/>
            <person name="Spatafora J.W."/>
            <person name="Turgeon B.G."/>
            <person name="de Wit P.J.G.M."/>
            <person name="Zhong S."/>
            <person name="Goodwin S.B."/>
            <person name="Grigoriev I.V."/>
        </authorList>
    </citation>
    <scope>NUCLEOTIDE SEQUENCE [LARGE SCALE GENOMIC DNA]</scope>
    <source>
        <strain evidence="2 3">UAMH 10762</strain>
    </source>
</reference>
<dbReference type="eggNOG" id="ENOG502SP41">
    <property type="taxonomic scope" value="Eukaryota"/>
</dbReference>
<dbReference type="GeneID" id="19108730"/>
<dbReference type="AlphaFoldDB" id="M2NCJ6"/>
<evidence type="ECO:0000313" key="2">
    <source>
        <dbReference type="EMBL" id="EMC96904.1"/>
    </source>
</evidence>
<proteinExistence type="predicted"/>
<accession>M2NCJ6</accession>
<evidence type="ECO:0000256" key="1">
    <source>
        <dbReference type="SAM" id="Phobius"/>
    </source>
</evidence>
<organism evidence="2 3">
    <name type="scientific">Baudoinia panamericana (strain UAMH 10762)</name>
    <name type="common">Angels' share fungus</name>
    <name type="synonym">Baudoinia compniacensis (strain UAMH 10762)</name>
    <dbReference type="NCBI Taxonomy" id="717646"/>
    <lineage>
        <taxon>Eukaryota</taxon>
        <taxon>Fungi</taxon>
        <taxon>Dikarya</taxon>
        <taxon>Ascomycota</taxon>
        <taxon>Pezizomycotina</taxon>
        <taxon>Dothideomycetes</taxon>
        <taxon>Dothideomycetidae</taxon>
        <taxon>Mycosphaerellales</taxon>
        <taxon>Teratosphaeriaceae</taxon>
        <taxon>Baudoinia</taxon>
    </lineage>
</organism>
<protein>
    <submittedName>
        <fullName evidence="2">Uncharacterized protein</fullName>
    </submittedName>
</protein>